<evidence type="ECO:0000256" key="1">
    <source>
        <dbReference type="ARBA" id="ARBA00004141"/>
    </source>
</evidence>
<protein>
    <submittedName>
        <fullName evidence="8">MFS general substrate transporter</fullName>
    </submittedName>
</protein>
<dbReference type="InterPro" id="IPR036259">
    <property type="entry name" value="MFS_trans_sf"/>
</dbReference>
<feature type="transmembrane region" description="Helical" evidence="6">
    <location>
        <begin position="265"/>
        <end position="283"/>
    </location>
</feature>
<dbReference type="Proteomes" id="UP000799778">
    <property type="component" value="Unassembled WGS sequence"/>
</dbReference>
<keyword evidence="4 6" id="KW-0472">Membrane</keyword>
<evidence type="ECO:0000256" key="2">
    <source>
        <dbReference type="ARBA" id="ARBA00022692"/>
    </source>
</evidence>
<sequence>MSYANHHPDSDATDAGAAQFVTNLSPEQLQHLQYSIPRNDQPQRYSQFLENPRPTPIANRFTVDLAALTARNIEEAEREAKAAEKEGSKHSRTASGKSTNSTTKSSNSTKSKTSNISFPSRTEIIKAVEDVVSENWRFYVTGSCICMLNLLAAWDVTSLPMALPAIAQALQVTTLNCLWLGIEFFLVATCCVPLSVDFSEAFGRKAVVLAALTIFAIGSIISAASENITEMHVGRVVQGIGAGGIYALSKIILTDLVSAFDRWKWNAILGATWAVGIVTGPAIAGSLAETGQWRWIYWINLPFCVLVSILLALFAQLKPATADSVLLKLRNIDWLGYVLFVGSLASLFIGLEWAGTVYTWSSFPVTLPVLFGISGLLVTLVWSWFSPFPPVVSMRRFLTITNLATYFGSLVLGIIVYALLYFMPLYLSIVYSDYNQVEIAVSLFACSMPLVLAAFVAFVVASKTRFLIPQIWFAWFVLLITIALMLLFARDSSTATWVCLAVVSGSGIGILYASLSAASTLSVRAIEKGDGVSDDLQHATTNLVFFQTLGQALGIAFGGTIFQNELFQNYRKLDLSALHVTKNALNLLDDIRGMTADNATFKSQITDAYVNALSPLWILLAILASLALVASLFMNNGCGKQDSEKKLKLKNLNSGIMV</sequence>
<keyword evidence="3 6" id="KW-1133">Transmembrane helix</keyword>
<feature type="transmembrane region" description="Helical" evidence="6">
    <location>
        <begin position="334"/>
        <end position="353"/>
    </location>
</feature>
<dbReference type="Gene3D" id="1.20.1250.20">
    <property type="entry name" value="MFS general substrate transporter like domains"/>
    <property type="match status" value="2"/>
</dbReference>
<dbReference type="Pfam" id="PF07690">
    <property type="entry name" value="MFS_1"/>
    <property type="match status" value="1"/>
</dbReference>
<evidence type="ECO:0000256" key="3">
    <source>
        <dbReference type="ARBA" id="ARBA00022989"/>
    </source>
</evidence>
<dbReference type="SUPFAM" id="SSF103473">
    <property type="entry name" value="MFS general substrate transporter"/>
    <property type="match status" value="1"/>
</dbReference>
<feature type="domain" description="Major facilitator superfamily (MFS) profile" evidence="7">
    <location>
        <begin position="141"/>
        <end position="639"/>
    </location>
</feature>
<evidence type="ECO:0000313" key="8">
    <source>
        <dbReference type="EMBL" id="KAF2016912.1"/>
    </source>
</evidence>
<reference evidence="8" key="1">
    <citation type="journal article" date="2020" name="Stud. Mycol.">
        <title>101 Dothideomycetes genomes: a test case for predicting lifestyles and emergence of pathogens.</title>
        <authorList>
            <person name="Haridas S."/>
            <person name="Albert R."/>
            <person name="Binder M."/>
            <person name="Bloem J."/>
            <person name="Labutti K."/>
            <person name="Salamov A."/>
            <person name="Andreopoulos B."/>
            <person name="Baker S."/>
            <person name="Barry K."/>
            <person name="Bills G."/>
            <person name="Bluhm B."/>
            <person name="Cannon C."/>
            <person name="Castanera R."/>
            <person name="Culley D."/>
            <person name="Daum C."/>
            <person name="Ezra D."/>
            <person name="Gonzalez J."/>
            <person name="Henrissat B."/>
            <person name="Kuo A."/>
            <person name="Liang C."/>
            <person name="Lipzen A."/>
            <person name="Lutzoni F."/>
            <person name="Magnuson J."/>
            <person name="Mondo S."/>
            <person name="Nolan M."/>
            <person name="Ohm R."/>
            <person name="Pangilinan J."/>
            <person name="Park H.-J."/>
            <person name="Ramirez L."/>
            <person name="Alfaro M."/>
            <person name="Sun H."/>
            <person name="Tritt A."/>
            <person name="Yoshinaga Y."/>
            <person name="Zwiers L.-H."/>
            <person name="Turgeon B."/>
            <person name="Goodwin S."/>
            <person name="Spatafora J."/>
            <person name="Crous P."/>
            <person name="Grigoriev I."/>
        </authorList>
    </citation>
    <scope>NUCLEOTIDE SEQUENCE</scope>
    <source>
        <strain evidence="8">CBS 175.79</strain>
    </source>
</reference>
<dbReference type="PANTHER" id="PTHR23501:SF59">
    <property type="entry name" value="MAJOR FACILITATOR SUPERFAMILY (MFS) PROFILE DOMAIN-CONTAINING PROTEIN-RELATED"/>
    <property type="match status" value="1"/>
</dbReference>
<accession>A0A6A5XUN2</accession>
<dbReference type="PROSITE" id="PS00216">
    <property type="entry name" value="SUGAR_TRANSPORT_1"/>
    <property type="match status" value="1"/>
</dbReference>
<keyword evidence="2 6" id="KW-0812">Transmembrane</keyword>
<evidence type="ECO:0000256" key="5">
    <source>
        <dbReference type="SAM" id="MobiDB-lite"/>
    </source>
</evidence>
<dbReference type="GO" id="GO:0005886">
    <property type="term" value="C:plasma membrane"/>
    <property type="evidence" value="ECO:0007669"/>
    <property type="project" value="TreeGrafter"/>
</dbReference>
<dbReference type="OrthoDB" id="2351791at2759"/>
<evidence type="ECO:0000313" key="9">
    <source>
        <dbReference type="Proteomes" id="UP000799778"/>
    </source>
</evidence>
<feature type="transmembrane region" description="Helical" evidence="6">
    <location>
        <begin position="236"/>
        <end position="253"/>
    </location>
</feature>
<feature type="transmembrane region" description="Helical" evidence="6">
    <location>
        <begin position="616"/>
        <end position="638"/>
    </location>
</feature>
<dbReference type="AlphaFoldDB" id="A0A6A5XUN2"/>
<feature type="region of interest" description="Disordered" evidence="5">
    <location>
        <begin position="76"/>
        <end position="115"/>
    </location>
</feature>
<feature type="transmembrane region" description="Helical" evidence="6">
    <location>
        <begin position="495"/>
        <end position="523"/>
    </location>
</feature>
<feature type="compositionally biased region" description="Basic and acidic residues" evidence="5">
    <location>
        <begin position="76"/>
        <end position="89"/>
    </location>
</feature>
<feature type="transmembrane region" description="Helical" evidence="6">
    <location>
        <begin position="543"/>
        <end position="562"/>
    </location>
</feature>
<feature type="transmembrane region" description="Helical" evidence="6">
    <location>
        <begin position="472"/>
        <end position="489"/>
    </location>
</feature>
<gene>
    <name evidence="8" type="ORF">BU24DRAFT_419954</name>
</gene>
<dbReference type="RefSeq" id="XP_033385251.1">
    <property type="nucleotide sequence ID" value="XM_033527345.1"/>
</dbReference>
<proteinExistence type="predicted"/>
<feature type="transmembrane region" description="Helical" evidence="6">
    <location>
        <begin position="406"/>
        <end position="427"/>
    </location>
</feature>
<evidence type="ECO:0000256" key="6">
    <source>
        <dbReference type="SAM" id="Phobius"/>
    </source>
</evidence>
<dbReference type="GeneID" id="54284742"/>
<dbReference type="PANTHER" id="PTHR23501">
    <property type="entry name" value="MAJOR FACILITATOR SUPERFAMILY"/>
    <property type="match status" value="1"/>
</dbReference>
<evidence type="ECO:0000259" key="7">
    <source>
        <dbReference type="PROSITE" id="PS50850"/>
    </source>
</evidence>
<dbReference type="EMBL" id="ML978068">
    <property type="protein sequence ID" value="KAF2016912.1"/>
    <property type="molecule type" value="Genomic_DNA"/>
</dbReference>
<comment type="subcellular location">
    <subcellularLocation>
        <location evidence="1">Membrane</location>
        <topology evidence="1">Multi-pass membrane protein</topology>
    </subcellularLocation>
</comment>
<keyword evidence="9" id="KW-1185">Reference proteome</keyword>
<feature type="transmembrane region" description="Helical" evidence="6">
    <location>
        <begin position="206"/>
        <end position="224"/>
    </location>
</feature>
<dbReference type="GO" id="GO:0022857">
    <property type="term" value="F:transmembrane transporter activity"/>
    <property type="evidence" value="ECO:0007669"/>
    <property type="project" value="InterPro"/>
</dbReference>
<dbReference type="InterPro" id="IPR020846">
    <property type="entry name" value="MFS_dom"/>
</dbReference>
<name>A0A6A5XUN2_9PLEO</name>
<evidence type="ECO:0000256" key="4">
    <source>
        <dbReference type="ARBA" id="ARBA00023136"/>
    </source>
</evidence>
<feature type="transmembrane region" description="Helical" evidence="6">
    <location>
        <begin position="365"/>
        <end position="385"/>
    </location>
</feature>
<dbReference type="PRINTS" id="PR01036">
    <property type="entry name" value="TCRTETB"/>
</dbReference>
<dbReference type="InterPro" id="IPR005829">
    <property type="entry name" value="Sugar_transporter_CS"/>
</dbReference>
<feature type="transmembrane region" description="Helical" evidence="6">
    <location>
        <begin position="439"/>
        <end position="460"/>
    </location>
</feature>
<dbReference type="PROSITE" id="PS50850">
    <property type="entry name" value="MFS"/>
    <property type="match status" value="1"/>
</dbReference>
<feature type="transmembrane region" description="Helical" evidence="6">
    <location>
        <begin position="166"/>
        <end position="194"/>
    </location>
</feature>
<dbReference type="InterPro" id="IPR011701">
    <property type="entry name" value="MFS"/>
</dbReference>
<organism evidence="8 9">
    <name type="scientific">Aaosphaeria arxii CBS 175.79</name>
    <dbReference type="NCBI Taxonomy" id="1450172"/>
    <lineage>
        <taxon>Eukaryota</taxon>
        <taxon>Fungi</taxon>
        <taxon>Dikarya</taxon>
        <taxon>Ascomycota</taxon>
        <taxon>Pezizomycotina</taxon>
        <taxon>Dothideomycetes</taxon>
        <taxon>Pleosporomycetidae</taxon>
        <taxon>Pleosporales</taxon>
        <taxon>Pleosporales incertae sedis</taxon>
        <taxon>Aaosphaeria</taxon>
    </lineage>
</organism>
<feature type="transmembrane region" description="Helical" evidence="6">
    <location>
        <begin position="295"/>
        <end position="314"/>
    </location>
</feature>
<feature type="compositionally biased region" description="Low complexity" evidence="5">
    <location>
        <begin position="97"/>
        <end position="115"/>
    </location>
</feature>